<accession>A0A4Q7NG26</accession>
<dbReference type="PANTHER" id="PTHR43240">
    <property type="entry name" value="1,4-DIHYDROXY-2-NAPHTHOYL-COA THIOESTERASE 1"/>
    <property type="match status" value="1"/>
</dbReference>
<dbReference type="NCBIfam" id="TIGR00369">
    <property type="entry name" value="unchar_dom_1"/>
    <property type="match status" value="1"/>
</dbReference>
<evidence type="ECO:0000256" key="2">
    <source>
        <dbReference type="ARBA" id="ARBA00022801"/>
    </source>
</evidence>
<dbReference type="PANTHER" id="PTHR43240:SF5">
    <property type="entry name" value="1,4-DIHYDROXY-2-NAPHTHOYL-COA THIOESTERASE 1"/>
    <property type="match status" value="1"/>
</dbReference>
<evidence type="ECO:0000313" key="5">
    <source>
        <dbReference type="Proteomes" id="UP000293638"/>
    </source>
</evidence>
<dbReference type="EMBL" id="SGXD01000004">
    <property type="protein sequence ID" value="RZS82860.1"/>
    <property type="molecule type" value="Genomic_DNA"/>
</dbReference>
<dbReference type="GO" id="GO:0005829">
    <property type="term" value="C:cytosol"/>
    <property type="evidence" value="ECO:0007669"/>
    <property type="project" value="TreeGrafter"/>
</dbReference>
<protein>
    <submittedName>
        <fullName evidence="4">Uncharacterized protein (TIGR00369 family)</fullName>
    </submittedName>
</protein>
<evidence type="ECO:0000256" key="1">
    <source>
        <dbReference type="ARBA" id="ARBA00008324"/>
    </source>
</evidence>
<keyword evidence="5" id="KW-1185">Reference proteome</keyword>
<evidence type="ECO:0000259" key="3">
    <source>
        <dbReference type="Pfam" id="PF03061"/>
    </source>
</evidence>
<reference evidence="4 5" key="1">
    <citation type="submission" date="2019-02" db="EMBL/GenBank/DDBJ databases">
        <title>Genomic Encyclopedia of Type Strains, Phase IV (KMG-IV): sequencing the most valuable type-strain genomes for metagenomic binning, comparative biology and taxonomic classification.</title>
        <authorList>
            <person name="Goeker M."/>
        </authorList>
    </citation>
    <scope>NUCLEOTIDE SEQUENCE [LARGE SCALE GENOMIC DNA]</scope>
    <source>
        <strain evidence="4 5">DSM 45622</strain>
    </source>
</reference>
<dbReference type="RefSeq" id="WP_130493988.1">
    <property type="nucleotide sequence ID" value="NZ_SGXD01000004.1"/>
</dbReference>
<dbReference type="InterPro" id="IPR029069">
    <property type="entry name" value="HotDog_dom_sf"/>
</dbReference>
<dbReference type="InterPro" id="IPR006683">
    <property type="entry name" value="Thioestr_dom"/>
</dbReference>
<dbReference type="InterPro" id="IPR003736">
    <property type="entry name" value="PAAI_dom"/>
</dbReference>
<keyword evidence="2" id="KW-0378">Hydrolase</keyword>
<dbReference type="Proteomes" id="UP000293638">
    <property type="component" value="Unassembled WGS sequence"/>
</dbReference>
<dbReference type="Gene3D" id="3.10.129.10">
    <property type="entry name" value="Hotdog Thioesterase"/>
    <property type="match status" value="1"/>
</dbReference>
<dbReference type="Pfam" id="PF03061">
    <property type="entry name" value="4HBT"/>
    <property type="match status" value="1"/>
</dbReference>
<dbReference type="AlphaFoldDB" id="A0A4Q7NG26"/>
<dbReference type="CDD" id="cd03443">
    <property type="entry name" value="PaaI_thioesterase"/>
    <property type="match status" value="1"/>
</dbReference>
<proteinExistence type="inferred from homology"/>
<name>A0A4Q7NG26_9ACTN</name>
<dbReference type="GO" id="GO:0061522">
    <property type="term" value="F:1,4-dihydroxy-2-naphthoyl-CoA thioesterase activity"/>
    <property type="evidence" value="ECO:0007669"/>
    <property type="project" value="TreeGrafter"/>
</dbReference>
<dbReference type="SUPFAM" id="SSF54637">
    <property type="entry name" value="Thioesterase/thiol ester dehydrase-isomerase"/>
    <property type="match status" value="1"/>
</dbReference>
<organism evidence="4 5">
    <name type="scientific">Motilibacter rhizosphaerae</name>
    <dbReference type="NCBI Taxonomy" id="598652"/>
    <lineage>
        <taxon>Bacteria</taxon>
        <taxon>Bacillati</taxon>
        <taxon>Actinomycetota</taxon>
        <taxon>Actinomycetes</taxon>
        <taxon>Motilibacterales</taxon>
        <taxon>Motilibacteraceae</taxon>
        <taxon>Motilibacter</taxon>
    </lineage>
</organism>
<gene>
    <name evidence="4" type="ORF">EV189_3255</name>
</gene>
<comment type="similarity">
    <text evidence="1">Belongs to the thioesterase PaaI family.</text>
</comment>
<comment type="caution">
    <text evidence="4">The sequence shown here is derived from an EMBL/GenBank/DDBJ whole genome shotgun (WGS) entry which is preliminary data.</text>
</comment>
<dbReference type="OrthoDB" id="9798208at2"/>
<sequence>MADLPDPLPLGALADRMGIALTTATPALVTGTMPVEGNTQPFGVLHGGASVVLAETLGSVGAALHARAAGRTAAGVEINATHHRAVRRGLVTGTATAVHLGRTIATYEVVITDDEGRRTCTARLTCAVVASAG</sequence>
<evidence type="ECO:0000313" key="4">
    <source>
        <dbReference type="EMBL" id="RZS82860.1"/>
    </source>
</evidence>
<feature type="domain" description="Thioesterase" evidence="3">
    <location>
        <begin position="42"/>
        <end position="120"/>
    </location>
</feature>